<keyword evidence="2" id="KW-1185">Reference proteome</keyword>
<sequence length="67" mass="7700">MLAAGDTGSPKAIKLPALQNKTARSELHNHELHSETISKTRRELFNFSMPKWKPNRRSIESFEVNDH</sequence>
<dbReference type="InParanoid" id="G2QMF8"/>
<proteinExistence type="predicted"/>
<reference evidence="1 2" key="1">
    <citation type="journal article" date="2011" name="Nat. Biotechnol.">
        <title>Comparative genomic analysis of the thermophilic biomass-degrading fungi Myceliophthora thermophila and Thielavia terrestris.</title>
        <authorList>
            <person name="Berka R.M."/>
            <person name="Grigoriev I.V."/>
            <person name="Otillar R."/>
            <person name="Salamov A."/>
            <person name="Grimwood J."/>
            <person name="Reid I."/>
            <person name="Ishmael N."/>
            <person name="John T."/>
            <person name="Darmond C."/>
            <person name="Moisan M.-C."/>
            <person name="Henrissat B."/>
            <person name="Coutinho P.M."/>
            <person name="Lombard V."/>
            <person name="Natvig D.O."/>
            <person name="Lindquist E."/>
            <person name="Schmutz J."/>
            <person name="Lucas S."/>
            <person name="Harris P."/>
            <person name="Powlowski J."/>
            <person name="Bellemare A."/>
            <person name="Taylor D."/>
            <person name="Butler G."/>
            <person name="de Vries R.P."/>
            <person name="Allijn I.E."/>
            <person name="van den Brink J."/>
            <person name="Ushinsky S."/>
            <person name="Storms R."/>
            <person name="Powell A.J."/>
            <person name="Paulsen I.T."/>
            <person name="Elbourne L.D.H."/>
            <person name="Baker S.E."/>
            <person name="Magnuson J."/>
            <person name="LaBoissiere S."/>
            <person name="Clutterbuck A.J."/>
            <person name="Martinez D."/>
            <person name="Wogulis M."/>
            <person name="de Leon A.L."/>
            <person name="Rey M.W."/>
            <person name="Tsang A."/>
        </authorList>
    </citation>
    <scope>NUCLEOTIDE SEQUENCE [LARGE SCALE GENOMIC DNA]</scope>
    <source>
        <strain evidence="2">ATCC 42464 / BCRC 31852 / DSM 1799</strain>
    </source>
</reference>
<dbReference type="GeneID" id="11506183"/>
<dbReference type="VEuPathDB" id="FungiDB:MYCTH_2311015"/>
<dbReference type="KEGG" id="mtm:MYCTH_2311015"/>
<protein>
    <submittedName>
        <fullName evidence="1">Uncharacterized protein</fullName>
    </submittedName>
</protein>
<accession>G2QMF8</accession>
<evidence type="ECO:0000313" key="1">
    <source>
        <dbReference type="EMBL" id="AEO61138.1"/>
    </source>
</evidence>
<name>G2QMF8_THET4</name>
<dbReference type="HOGENOM" id="CLU_2814215_0_0_1"/>
<evidence type="ECO:0000313" key="2">
    <source>
        <dbReference type="Proteomes" id="UP000007322"/>
    </source>
</evidence>
<dbReference type="RefSeq" id="XP_003666383.1">
    <property type="nucleotide sequence ID" value="XM_003666335.1"/>
</dbReference>
<dbReference type="Proteomes" id="UP000007322">
    <property type="component" value="Chromosome 6"/>
</dbReference>
<dbReference type="EMBL" id="CP003007">
    <property type="protein sequence ID" value="AEO61138.1"/>
    <property type="molecule type" value="Genomic_DNA"/>
</dbReference>
<organism evidence="1 2">
    <name type="scientific">Thermothelomyces thermophilus (strain ATCC 42464 / BCRC 31852 / DSM 1799)</name>
    <name type="common">Sporotrichum thermophile</name>
    <dbReference type="NCBI Taxonomy" id="573729"/>
    <lineage>
        <taxon>Eukaryota</taxon>
        <taxon>Fungi</taxon>
        <taxon>Dikarya</taxon>
        <taxon>Ascomycota</taxon>
        <taxon>Pezizomycotina</taxon>
        <taxon>Sordariomycetes</taxon>
        <taxon>Sordariomycetidae</taxon>
        <taxon>Sordariales</taxon>
        <taxon>Chaetomiaceae</taxon>
        <taxon>Thermothelomyces</taxon>
    </lineage>
</organism>
<gene>
    <name evidence="1" type="ORF">MYCTH_2311015</name>
</gene>
<dbReference type="AlphaFoldDB" id="G2QMF8"/>